<organism evidence="2 3">
    <name type="scientific">Deinococcus aerophilus</name>
    <dbReference type="NCBI Taxonomy" id="522488"/>
    <lineage>
        <taxon>Bacteria</taxon>
        <taxon>Thermotogati</taxon>
        <taxon>Deinococcota</taxon>
        <taxon>Deinococci</taxon>
        <taxon>Deinococcales</taxon>
        <taxon>Deinococcaceae</taxon>
        <taxon>Deinococcus</taxon>
    </lineage>
</organism>
<comment type="caution">
    <text evidence="2">The sequence shown here is derived from an EMBL/GenBank/DDBJ whole genome shotgun (WGS) entry which is preliminary data.</text>
</comment>
<gene>
    <name evidence="2" type="ORF">GCM10010841_18110</name>
</gene>
<dbReference type="RefSeq" id="WP_188903615.1">
    <property type="nucleotide sequence ID" value="NZ_BMOM01000012.1"/>
</dbReference>
<evidence type="ECO:0000256" key="1">
    <source>
        <dbReference type="SAM" id="MobiDB-lite"/>
    </source>
</evidence>
<protein>
    <submittedName>
        <fullName evidence="2">Uncharacterized protein</fullName>
    </submittedName>
</protein>
<evidence type="ECO:0000313" key="2">
    <source>
        <dbReference type="EMBL" id="GGM10049.1"/>
    </source>
</evidence>
<proteinExistence type="predicted"/>
<dbReference type="EMBL" id="BMOM01000012">
    <property type="protein sequence ID" value="GGM10049.1"/>
    <property type="molecule type" value="Genomic_DNA"/>
</dbReference>
<sequence length="64" mass="7084">MKEAKTALKPVAFDPQNMERGDDGDLYHLPTLRLLLAAGRLSHDSAGYRLLMQHAASLQPRLIA</sequence>
<feature type="region of interest" description="Disordered" evidence="1">
    <location>
        <begin position="1"/>
        <end position="20"/>
    </location>
</feature>
<accession>A0ABQ2GSK6</accession>
<reference evidence="3" key="1">
    <citation type="journal article" date="2019" name="Int. J. Syst. Evol. Microbiol.">
        <title>The Global Catalogue of Microorganisms (GCM) 10K type strain sequencing project: providing services to taxonomists for standard genome sequencing and annotation.</title>
        <authorList>
            <consortium name="The Broad Institute Genomics Platform"/>
            <consortium name="The Broad Institute Genome Sequencing Center for Infectious Disease"/>
            <person name="Wu L."/>
            <person name="Ma J."/>
        </authorList>
    </citation>
    <scope>NUCLEOTIDE SEQUENCE [LARGE SCALE GENOMIC DNA]</scope>
    <source>
        <strain evidence="3">JCM 15443</strain>
    </source>
</reference>
<evidence type="ECO:0000313" key="3">
    <source>
        <dbReference type="Proteomes" id="UP000661918"/>
    </source>
</evidence>
<keyword evidence="3" id="KW-1185">Reference proteome</keyword>
<dbReference type="Proteomes" id="UP000661918">
    <property type="component" value="Unassembled WGS sequence"/>
</dbReference>
<name>A0ABQ2GSK6_9DEIO</name>